<name>A0ABZ2UVA2_9CYAN</name>
<keyword evidence="2" id="KW-1185">Reference proteome</keyword>
<dbReference type="EMBL" id="CP150886">
    <property type="protein sequence ID" value="WZB89314.1"/>
    <property type="molecule type" value="Genomic_DNA"/>
</dbReference>
<gene>
    <name evidence="1" type="ORF">WJM97_06425</name>
</gene>
<reference evidence="1 2" key="1">
    <citation type="submission" date="2024-04" db="EMBL/GenBank/DDBJ databases">
        <title>Okeanomitos corallinicola gen. &amp; sp. nov. (Nostocales, Cyanobacteria), a new toxic marine heterocyst-forming cyanobacterium from a coral reef.</title>
        <authorList>
            <person name="Li H."/>
            <person name="Li R."/>
            <person name="Kang J."/>
            <person name="Hii K.S."/>
            <person name="Mohamed H.F."/>
            <person name="Xu X."/>
            <person name="Luo Z."/>
        </authorList>
    </citation>
    <scope>NUCLEOTIDE SEQUENCE [LARGE SCALE GENOMIC DNA]</scope>
    <source>
        <strain evidence="1 2">TIOX110</strain>
    </source>
</reference>
<protein>
    <submittedName>
        <fullName evidence="1">Uncharacterized protein</fullName>
    </submittedName>
</protein>
<evidence type="ECO:0000313" key="1">
    <source>
        <dbReference type="EMBL" id="WZB89314.1"/>
    </source>
</evidence>
<dbReference type="Proteomes" id="UP001483337">
    <property type="component" value="Chromosome"/>
</dbReference>
<proteinExistence type="predicted"/>
<organism evidence="1 2">
    <name type="scientific">Okeanomitos corallinicola TIOX110</name>
    <dbReference type="NCBI Taxonomy" id="3133117"/>
    <lineage>
        <taxon>Bacteria</taxon>
        <taxon>Bacillati</taxon>
        <taxon>Cyanobacteriota</taxon>
        <taxon>Cyanophyceae</taxon>
        <taxon>Nostocales</taxon>
        <taxon>Aphanizomenonaceae</taxon>
        <taxon>Okeanomitos</taxon>
    </lineage>
</organism>
<evidence type="ECO:0000313" key="2">
    <source>
        <dbReference type="Proteomes" id="UP001483337"/>
    </source>
</evidence>
<accession>A0ABZ2UVA2</accession>
<sequence>MDHHLDLIGYWHDLIHHHEQVNLTDQHLNTDEIQRYSMGSDRPCEVLDDVWNHQFPASDSYRSF</sequence>
<dbReference type="RefSeq" id="WP_353932216.1">
    <property type="nucleotide sequence ID" value="NZ_CP150886.1"/>
</dbReference>